<proteinExistence type="predicted"/>
<sequence length="78" mass="8518">MGGRLNANGRSSTSENTDRLRAGDRGDDHTWRVALIPQRNSSFISRRTGAGNDAFSHPLAAFDRPVFDAARCRLESTG</sequence>
<dbReference type="Proteomes" id="UP000234484">
    <property type="component" value="Unassembled WGS sequence"/>
</dbReference>
<reference evidence="2 4" key="1">
    <citation type="journal article" date="2014" name="PLoS Genet.">
        <title>Phylogenetically driven sequencing of extremely halophilic archaea reveals strategies for static and dynamic osmo-response.</title>
        <authorList>
            <person name="Becker E.A."/>
            <person name="Seitzer P.M."/>
            <person name="Tritt A."/>
            <person name="Larsen D."/>
            <person name="Krusor M."/>
            <person name="Yao A.I."/>
            <person name="Wu D."/>
            <person name="Madern D."/>
            <person name="Eisen J.A."/>
            <person name="Darling A.E."/>
            <person name="Facciotti M.T."/>
        </authorList>
    </citation>
    <scope>NUCLEOTIDE SEQUENCE [LARGE SCALE GENOMIC DNA]</scope>
    <source>
        <strain evidence="2 4">SP2</strain>
    </source>
</reference>
<gene>
    <name evidence="2" type="ORF">C490_06489</name>
    <name evidence="3" type="ORF">CYV19_07645</name>
</gene>
<feature type="region of interest" description="Disordered" evidence="1">
    <location>
        <begin position="1"/>
        <end position="29"/>
    </location>
</feature>
<evidence type="ECO:0000256" key="1">
    <source>
        <dbReference type="SAM" id="MobiDB-lite"/>
    </source>
</evidence>
<dbReference type="AlphaFoldDB" id="L9YAE0"/>
<evidence type="ECO:0000313" key="4">
    <source>
        <dbReference type="Proteomes" id="UP000011613"/>
    </source>
</evidence>
<accession>L9YAE0</accession>
<feature type="compositionally biased region" description="Basic and acidic residues" evidence="1">
    <location>
        <begin position="16"/>
        <end position="29"/>
    </location>
</feature>
<dbReference type="EMBL" id="AOIC01000049">
    <property type="protein sequence ID" value="ELY70601.1"/>
    <property type="molecule type" value="Genomic_DNA"/>
</dbReference>
<evidence type="ECO:0000313" key="2">
    <source>
        <dbReference type="EMBL" id="ELY70601.1"/>
    </source>
</evidence>
<organism evidence="2 4">
    <name type="scientific">Natronobacterium gregoryi (strain ATCC 43098 / DSM 3393 / CCM 3738 / CIP 104747 / IAM 13177 / JCM 8860 / NBRC 102187 / NCIMB 2189 / SP2)</name>
    <dbReference type="NCBI Taxonomy" id="797304"/>
    <lineage>
        <taxon>Archaea</taxon>
        <taxon>Methanobacteriati</taxon>
        <taxon>Methanobacteriota</taxon>
        <taxon>Stenosarchaea group</taxon>
        <taxon>Halobacteria</taxon>
        <taxon>Halobacteriales</taxon>
        <taxon>Natrialbaceae</taxon>
        <taxon>Natronobacterium</taxon>
    </lineage>
</organism>
<reference evidence="3 5" key="2">
    <citation type="submission" date="2017-12" db="EMBL/GenBank/DDBJ databases">
        <title>The characterization of oligonucleotides binding to NgAgo.</title>
        <authorList>
            <person name="Jiang L."/>
            <person name="He B."/>
            <person name="Kang J."/>
            <person name="Yu M."/>
            <person name="Li N."/>
            <person name="Fang Y."/>
            <person name="Tang Z."/>
            <person name="Wu P."/>
            <person name="Yao P."/>
            <person name="Huang J."/>
        </authorList>
    </citation>
    <scope>NUCLEOTIDE SEQUENCE [LARGE SCALE GENOMIC DNA]</scope>
    <source>
        <strain evidence="3 5">SP2</strain>
        <tissue evidence="3">Freeze-dried powder thallus</tissue>
    </source>
</reference>
<name>L9YAE0_NATGS</name>
<protein>
    <submittedName>
        <fullName evidence="2">Uncharacterized protein</fullName>
    </submittedName>
</protein>
<evidence type="ECO:0000313" key="5">
    <source>
        <dbReference type="Proteomes" id="UP000234484"/>
    </source>
</evidence>
<dbReference type="EMBL" id="PKKI01000017">
    <property type="protein sequence ID" value="PLK20777.1"/>
    <property type="molecule type" value="Genomic_DNA"/>
</dbReference>
<evidence type="ECO:0000313" key="3">
    <source>
        <dbReference type="EMBL" id="PLK20777.1"/>
    </source>
</evidence>
<comment type="caution">
    <text evidence="2">The sequence shown here is derived from an EMBL/GenBank/DDBJ whole genome shotgun (WGS) entry which is preliminary data.</text>
</comment>
<dbReference type="Proteomes" id="UP000011613">
    <property type="component" value="Unassembled WGS sequence"/>
</dbReference>